<dbReference type="RefSeq" id="WP_013878770.1">
    <property type="nucleotide sequence ID" value="NC_015666.1"/>
</dbReference>
<dbReference type="PROSITE" id="PS51257">
    <property type="entry name" value="PROKAR_LIPOPROTEIN"/>
    <property type="match status" value="1"/>
</dbReference>
<dbReference type="KEGG" id="hxa:Halxa_1238"/>
<dbReference type="AlphaFoldDB" id="F8DB95"/>
<evidence type="ECO:0000259" key="4">
    <source>
        <dbReference type="Pfam" id="PF00127"/>
    </source>
</evidence>
<feature type="domain" description="Blue (type 1) copper" evidence="4">
    <location>
        <begin position="98"/>
        <end position="167"/>
    </location>
</feature>
<keyword evidence="6" id="KW-1185">Reference proteome</keyword>
<accession>F8DB95</accession>
<reference evidence="5 6" key="1">
    <citation type="journal article" date="2012" name="Stand. Genomic Sci.">
        <title>Complete genome sequence of Halopiger xanaduensis type strain (SH-6(T)).</title>
        <authorList>
            <person name="Anderson I."/>
            <person name="Tindall B.J."/>
            <person name="Rohde M."/>
            <person name="Lucas S."/>
            <person name="Han J."/>
            <person name="Lapidus A."/>
            <person name="Cheng J.F."/>
            <person name="Goodwin L."/>
            <person name="Pitluck S."/>
            <person name="Peters L."/>
            <person name="Pati A."/>
            <person name="Mikhailova N."/>
            <person name="Pagani I."/>
            <person name="Teshima H."/>
            <person name="Han C."/>
            <person name="Tapia R."/>
            <person name="Land M."/>
            <person name="Woyke T."/>
            <person name="Klenk H.P."/>
            <person name="Kyrpides N."/>
            <person name="Ivanova N."/>
        </authorList>
    </citation>
    <scope>NUCLEOTIDE SEQUENCE [LARGE SCALE GENOMIC DNA]</scope>
    <source>
        <strain evidence="6">DSM 18323 / JCM 14033 / SH-6</strain>
    </source>
</reference>
<dbReference type="InterPro" id="IPR006311">
    <property type="entry name" value="TAT_signal"/>
</dbReference>
<evidence type="ECO:0000256" key="2">
    <source>
        <dbReference type="ARBA" id="ARBA00023008"/>
    </source>
</evidence>
<name>F8DB95_HALXS</name>
<proteinExistence type="predicted"/>
<feature type="region of interest" description="Disordered" evidence="3">
    <location>
        <begin position="26"/>
        <end position="61"/>
    </location>
</feature>
<dbReference type="PROSITE" id="PS51318">
    <property type="entry name" value="TAT"/>
    <property type="match status" value="1"/>
</dbReference>
<dbReference type="OrthoDB" id="6744at2157"/>
<keyword evidence="1" id="KW-0479">Metal-binding</keyword>
<dbReference type="Proteomes" id="UP000006794">
    <property type="component" value="Chromosome"/>
</dbReference>
<dbReference type="STRING" id="797210.Halxa_1238"/>
<feature type="compositionally biased region" description="Gly residues" evidence="3">
    <location>
        <begin position="27"/>
        <end position="41"/>
    </location>
</feature>
<dbReference type="InterPro" id="IPR000923">
    <property type="entry name" value="BlueCu_1"/>
</dbReference>
<dbReference type="eggNOG" id="arCOG02921">
    <property type="taxonomic scope" value="Archaea"/>
</dbReference>
<dbReference type="GeneID" id="10796208"/>
<keyword evidence="2" id="KW-0186">Copper</keyword>
<evidence type="ECO:0000256" key="1">
    <source>
        <dbReference type="ARBA" id="ARBA00022723"/>
    </source>
</evidence>
<evidence type="ECO:0000256" key="3">
    <source>
        <dbReference type="SAM" id="MobiDB-lite"/>
    </source>
</evidence>
<dbReference type="HOGENOM" id="CLU_089860_0_0_2"/>
<sequence>MTRENAVSRRKALKVTGAAATTALVAGCGGGGNGNGNGNGNGDSNDSGNGGGSSGTEIEPGTTIELDAQTTEWTGIAPDSIADASNPTLILTEGETYTIGWPQGDGGTHNIELRNDSGDVVEGYETETTNEEEPGDSQMIEFEATSEIVEYVCQPHEAQMVGEIQVE</sequence>
<protein>
    <submittedName>
        <fullName evidence="5">Blue (Type 1) copper domain protein</fullName>
    </submittedName>
</protein>
<dbReference type="Pfam" id="PF00127">
    <property type="entry name" value="Copper-bind"/>
    <property type="match status" value="1"/>
</dbReference>
<gene>
    <name evidence="5" type="ordered locus">Halxa_1238</name>
</gene>
<dbReference type="EMBL" id="CP002839">
    <property type="protein sequence ID" value="AEH35871.1"/>
    <property type="molecule type" value="Genomic_DNA"/>
</dbReference>
<dbReference type="Gene3D" id="2.60.40.420">
    <property type="entry name" value="Cupredoxins - blue copper proteins"/>
    <property type="match status" value="1"/>
</dbReference>
<organism evidence="5 6">
    <name type="scientific">Halopiger xanaduensis (strain DSM 18323 / JCM 14033 / SH-6)</name>
    <dbReference type="NCBI Taxonomy" id="797210"/>
    <lineage>
        <taxon>Archaea</taxon>
        <taxon>Methanobacteriati</taxon>
        <taxon>Methanobacteriota</taxon>
        <taxon>Stenosarchaea group</taxon>
        <taxon>Halobacteria</taxon>
        <taxon>Halobacteriales</taxon>
        <taxon>Natrialbaceae</taxon>
        <taxon>Halopiger</taxon>
    </lineage>
</organism>
<evidence type="ECO:0000313" key="6">
    <source>
        <dbReference type="Proteomes" id="UP000006794"/>
    </source>
</evidence>
<dbReference type="GO" id="GO:0009055">
    <property type="term" value="F:electron transfer activity"/>
    <property type="evidence" value="ECO:0007669"/>
    <property type="project" value="InterPro"/>
</dbReference>
<dbReference type="GO" id="GO:0005507">
    <property type="term" value="F:copper ion binding"/>
    <property type="evidence" value="ECO:0007669"/>
    <property type="project" value="InterPro"/>
</dbReference>
<evidence type="ECO:0000313" key="5">
    <source>
        <dbReference type="EMBL" id="AEH35871.1"/>
    </source>
</evidence>
<dbReference type="InterPro" id="IPR008972">
    <property type="entry name" value="Cupredoxin"/>
</dbReference>